<dbReference type="InterPro" id="IPR028051">
    <property type="entry name" value="CheX-like_dom"/>
</dbReference>
<dbReference type="InterPro" id="IPR028976">
    <property type="entry name" value="CheC-like_sf"/>
</dbReference>
<dbReference type="Gene3D" id="3.40.1550.10">
    <property type="entry name" value="CheC-like"/>
    <property type="match status" value="1"/>
</dbReference>
<comment type="caution">
    <text evidence="3">The sequence shown here is derived from an EMBL/GenBank/DDBJ whole genome shotgun (WGS) entry which is preliminary data.</text>
</comment>
<dbReference type="Proteomes" id="UP000530424">
    <property type="component" value="Unassembled WGS sequence"/>
</dbReference>
<organism evidence="3 4">
    <name type="scientific">Nocardioides thalensis</name>
    <dbReference type="NCBI Taxonomy" id="1914755"/>
    <lineage>
        <taxon>Bacteria</taxon>
        <taxon>Bacillati</taxon>
        <taxon>Actinomycetota</taxon>
        <taxon>Actinomycetes</taxon>
        <taxon>Propionibacteriales</taxon>
        <taxon>Nocardioidaceae</taxon>
        <taxon>Nocardioides</taxon>
    </lineage>
</organism>
<evidence type="ECO:0000259" key="2">
    <source>
        <dbReference type="Pfam" id="PF13690"/>
    </source>
</evidence>
<dbReference type="EMBL" id="JACCFP010000001">
    <property type="protein sequence ID" value="NYI99835.1"/>
    <property type="molecule type" value="Genomic_DNA"/>
</dbReference>
<evidence type="ECO:0000313" key="3">
    <source>
        <dbReference type="EMBL" id="NYI99835.1"/>
    </source>
</evidence>
<evidence type="ECO:0000313" key="4">
    <source>
        <dbReference type="Proteomes" id="UP000530424"/>
    </source>
</evidence>
<dbReference type="Pfam" id="PF13690">
    <property type="entry name" value="CheX"/>
    <property type="match status" value="1"/>
</dbReference>
<dbReference type="SUPFAM" id="SSF103039">
    <property type="entry name" value="CheC-like"/>
    <property type="match status" value="1"/>
</dbReference>
<keyword evidence="4" id="KW-1185">Reference proteome</keyword>
<reference evidence="3 4" key="1">
    <citation type="submission" date="2020-07" db="EMBL/GenBank/DDBJ databases">
        <title>Sequencing the genomes of 1000 actinobacteria strains.</title>
        <authorList>
            <person name="Klenk H.-P."/>
        </authorList>
    </citation>
    <scope>NUCLEOTIDE SEQUENCE [LARGE SCALE GENOMIC DNA]</scope>
    <source>
        <strain evidence="3 4">DSM 103833</strain>
    </source>
</reference>
<name>A0A853BYL8_9ACTN</name>
<gene>
    <name evidence="3" type="ORF">HNR19_000534</name>
</gene>
<protein>
    <submittedName>
        <fullName evidence="3">Chemotaxis protein CheX</fullName>
    </submittedName>
</protein>
<dbReference type="AlphaFoldDB" id="A0A853BYL8"/>
<dbReference type="GO" id="GO:0006935">
    <property type="term" value="P:chemotaxis"/>
    <property type="evidence" value="ECO:0007669"/>
    <property type="project" value="UniProtKB-KW"/>
</dbReference>
<evidence type="ECO:0000256" key="1">
    <source>
        <dbReference type="ARBA" id="ARBA00022500"/>
    </source>
</evidence>
<dbReference type="RefSeq" id="WP_179666440.1">
    <property type="nucleotide sequence ID" value="NZ_JACCFP010000001.1"/>
</dbReference>
<keyword evidence="1" id="KW-0145">Chemotaxis</keyword>
<accession>A0A853BYL8</accession>
<sequence length="180" mass="18597">MNLDLRTVTGDFGLPVDTGDVVAPAADDVYELTAEVWSSLLGNAIPLLSRPVPPGTPFDPAGAWSASVSVSGGWHGMVTVELTEYAARTLTRAMLALPDETPDDELGDADVADAVGELVNMVGGNVKSLMPGPSTLSLPAVAAGRAAFPSEVHEVARVDVTWAGEPVRVGVHVPTGESNR</sequence>
<proteinExistence type="predicted"/>
<feature type="domain" description="Chemotaxis phosphatase CheX-like" evidence="2">
    <location>
        <begin position="65"/>
        <end position="145"/>
    </location>
</feature>